<reference evidence="1" key="1">
    <citation type="submission" date="2020-08" db="EMBL/GenBank/DDBJ databases">
        <title>Multicomponent nature underlies the extraordinary mechanical properties of spider dragline silk.</title>
        <authorList>
            <person name="Kono N."/>
            <person name="Nakamura H."/>
            <person name="Mori M."/>
            <person name="Yoshida Y."/>
            <person name="Ohtoshi R."/>
            <person name="Malay A.D."/>
            <person name="Moran D.A.P."/>
            <person name="Tomita M."/>
            <person name="Numata K."/>
            <person name="Arakawa K."/>
        </authorList>
    </citation>
    <scope>NUCLEOTIDE SEQUENCE</scope>
</reference>
<comment type="caution">
    <text evidence="1">The sequence shown here is derived from an EMBL/GenBank/DDBJ whole genome shotgun (WGS) entry which is preliminary data.</text>
</comment>
<dbReference type="EMBL" id="BMAV01026568">
    <property type="protein sequence ID" value="GFS51651.1"/>
    <property type="molecule type" value="Genomic_DNA"/>
</dbReference>
<evidence type="ECO:0000313" key="2">
    <source>
        <dbReference type="Proteomes" id="UP000886998"/>
    </source>
</evidence>
<evidence type="ECO:0000313" key="1">
    <source>
        <dbReference type="EMBL" id="GFS51651.1"/>
    </source>
</evidence>
<dbReference type="Proteomes" id="UP000886998">
    <property type="component" value="Unassembled WGS sequence"/>
</dbReference>
<accession>A0A8X6IM40</accession>
<name>A0A8X6IM40_9ARAC</name>
<keyword evidence="2" id="KW-1185">Reference proteome</keyword>
<protein>
    <submittedName>
        <fullName evidence="1">Uncharacterized protein</fullName>
    </submittedName>
</protein>
<gene>
    <name evidence="1" type="ORF">TNIN_171611</name>
</gene>
<organism evidence="1 2">
    <name type="scientific">Trichonephila inaurata madagascariensis</name>
    <dbReference type="NCBI Taxonomy" id="2747483"/>
    <lineage>
        <taxon>Eukaryota</taxon>
        <taxon>Metazoa</taxon>
        <taxon>Ecdysozoa</taxon>
        <taxon>Arthropoda</taxon>
        <taxon>Chelicerata</taxon>
        <taxon>Arachnida</taxon>
        <taxon>Araneae</taxon>
        <taxon>Araneomorphae</taxon>
        <taxon>Entelegynae</taxon>
        <taxon>Araneoidea</taxon>
        <taxon>Nephilidae</taxon>
        <taxon>Trichonephila</taxon>
        <taxon>Trichonephila inaurata</taxon>
    </lineage>
</organism>
<dbReference type="AlphaFoldDB" id="A0A8X6IM40"/>
<sequence length="105" mass="11694">MLRKTPRMKHVAHCFSGAQWMGLGKWGGLGRRYRAISPVSPFKQFEPISSGGWGRGPFKPCAPKLGRLVSQSQSTRLRKKGPFSLLASFSQVFVKKPPPVQRESP</sequence>
<proteinExistence type="predicted"/>